<dbReference type="InterPro" id="IPR023346">
    <property type="entry name" value="Lysozyme-like_dom_sf"/>
</dbReference>
<dbReference type="GO" id="GO:0008658">
    <property type="term" value="F:penicillin binding"/>
    <property type="evidence" value="ECO:0007669"/>
    <property type="project" value="InterPro"/>
</dbReference>
<keyword evidence="16" id="KW-1133">Transmembrane helix</keyword>
<dbReference type="FunFam" id="1.10.3810.10:FF:000001">
    <property type="entry name" value="Penicillin-binding protein 1A"/>
    <property type="match status" value="1"/>
</dbReference>
<dbReference type="EMBL" id="CP002083">
    <property type="protein sequence ID" value="ADJ21837.1"/>
    <property type="molecule type" value="Genomic_DNA"/>
</dbReference>
<keyword evidence="6" id="KW-0328">Glycosyltransferase</keyword>
<dbReference type="HOGENOM" id="CLU_006354_2_7_5"/>
<evidence type="ECO:0000256" key="5">
    <source>
        <dbReference type="ARBA" id="ARBA00022670"/>
    </source>
</evidence>
<keyword evidence="20" id="KW-1185">Reference proteome</keyword>
<dbReference type="eggNOG" id="COG0744">
    <property type="taxonomic scope" value="Bacteria"/>
</dbReference>
<evidence type="ECO:0000256" key="13">
    <source>
        <dbReference type="ARBA" id="ARBA00034000"/>
    </source>
</evidence>
<dbReference type="GO" id="GO:0006508">
    <property type="term" value="P:proteolysis"/>
    <property type="evidence" value="ECO:0007669"/>
    <property type="project" value="UniProtKB-KW"/>
</dbReference>
<evidence type="ECO:0000256" key="10">
    <source>
        <dbReference type="ARBA" id="ARBA00022984"/>
    </source>
</evidence>
<evidence type="ECO:0000256" key="1">
    <source>
        <dbReference type="ARBA" id="ARBA00004752"/>
    </source>
</evidence>
<comment type="catalytic activity">
    <reaction evidence="14">
        <text>[GlcNAc-(1-&gt;4)-Mur2Ac(oyl-L-Ala-gamma-D-Glu-L-Lys-D-Ala-D-Ala)](n)-di-trans,octa-cis-undecaprenyl diphosphate + beta-D-GlcNAc-(1-&gt;4)-Mur2Ac(oyl-L-Ala-gamma-D-Glu-L-Lys-D-Ala-D-Ala)-di-trans,octa-cis-undecaprenyl diphosphate = [GlcNAc-(1-&gt;4)-Mur2Ac(oyl-L-Ala-gamma-D-Glu-L-Lys-D-Ala-D-Ala)](n+1)-di-trans,octa-cis-undecaprenyl diphosphate + di-trans,octa-cis-undecaprenyl diphosphate + H(+)</text>
        <dbReference type="Rhea" id="RHEA:23708"/>
        <dbReference type="Rhea" id="RHEA-COMP:9602"/>
        <dbReference type="Rhea" id="RHEA-COMP:9603"/>
        <dbReference type="ChEBI" id="CHEBI:15378"/>
        <dbReference type="ChEBI" id="CHEBI:58405"/>
        <dbReference type="ChEBI" id="CHEBI:60033"/>
        <dbReference type="ChEBI" id="CHEBI:78435"/>
        <dbReference type="EC" id="2.4.99.28"/>
    </reaction>
</comment>
<evidence type="ECO:0000256" key="15">
    <source>
        <dbReference type="SAM" id="MobiDB-lite"/>
    </source>
</evidence>
<evidence type="ECO:0000259" key="18">
    <source>
        <dbReference type="Pfam" id="PF00912"/>
    </source>
</evidence>
<dbReference type="PANTHER" id="PTHR32282">
    <property type="entry name" value="BINDING PROTEIN TRANSPEPTIDASE, PUTATIVE-RELATED"/>
    <property type="match status" value="1"/>
</dbReference>
<evidence type="ECO:0000256" key="14">
    <source>
        <dbReference type="ARBA" id="ARBA00049902"/>
    </source>
</evidence>
<accession>D8JPE6</accession>
<dbReference type="GO" id="GO:0008955">
    <property type="term" value="F:peptidoglycan glycosyltransferase activity"/>
    <property type="evidence" value="ECO:0007669"/>
    <property type="project" value="UniProtKB-EC"/>
</dbReference>
<keyword evidence="4" id="KW-0121">Carboxypeptidase</keyword>
<dbReference type="STRING" id="582899.Hden_0009"/>
<dbReference type="InterPro" id="IPR001264">
    <property type="entry name" value="Glyco_trans_51"/>
</dbReference>
<dbReference type="InterPro" id="IPR001460">
    <property type="entry name" value="PCN-bd_Tpept"/>
</dbReference>
<keyword evidence="5" id="KW-0645">Protease</keyword>
<keyword evidence="11" id="KW-0511">Multifunctional enzyme</keyword>
<evidence type="ECO:0000256" key="12">
    <source>
        <dbReference type="ARBA" id="ARBA00023316"/>
    </source>
</evidence>
<dbReference type="GO" id="GO:0071555">
    <property type="term" value="P:cell wall organization"/>
    <property type="evidence" value="ECO:0007669"/>
    <property type="project" value="UniProtKB-KW"/>
</dbReference>
<feature type="domain" description="Glycosyl transferase family 51" evidence="18">
    <location>
        <begin position="130"/>
        <end position="298"/>
    </location>
</feature>
<dbReference type="GO" id="GO:0009252">
    <property type="term" value="P:peptidoglycan biosynthetic process"/>
    <property type="evidence" value="ECO:0007669"/>
    <property type="project" value="UniProtKB-UniPathway"/>
</dbReference>
<protein>
    <submittedName>
        <fullName evidence="19">Penicillin-binding protein, 1A family</fullName>
    </submittedName>
</protein>
<keyword evidence="16" id="KW-0472">Membrane</keyword>
<evidence type="ECO:0000313" key="19">
    <source>
        <dbReference type="EMBL" id="ADJ21837.1"/>
    </source>
</evidence>
<evidence type="ECO:0000256" key="6">
    <source>
        <dbReference type="ARBA" id="ARBA00022676"/>
    </source>
</evidence>
<evidence type="ECO:0000256" key="11">
    <source>
        <dbReference type="ARBA" id="ARBA00023268"/>
    </source>
</evidence>
<evidence type="ECO:0000256" key="3">
    <source>
        <dbReference type="ARBA" id="ARBA00007739"/>
    </source>
</evidence>
<dbReference type="KEGG" id="hdn:Hden_0009"/>
<gene>
    <name evidence="19" type="ordered locus">Hden_0009</name>
</gene>
<dbReference type="GO" id="GO:0009002">
    <property type="term" value="F:serine-type D-Ala-D-Ala carboxypeptidase activity"/>
    <property type="evidence" value="ECO:0007669"/>
    <property type="project" value="UniProtKB-EC"/>
</dbReference>
<feature type="compositionally biased region" description="Polar residues" evidence="15">
    <location>
        <begin position="728"/>
        <end position="737"/>
    </location>
</feature>
<dbReference type="InterPro" id="IPR050396">
    <property type="entry name" value="Glycosyltr_51/Transpeptidase"/>
</dbReference>
<dbReference type="AlphaFoldDB" id="D8JPE6"/>
<comment type="pathway">
    <text evidence="1">Cell wall biogenesis; peptidoglycan biosynthesis.</text>
</comment>
<keyword evidence="10" id="KW-0573">Peptidoglycan synthesis</keyword>
<evidence type="ECO:0000256" key="9">
    <source>
        <dbReference type="ARBA" id="ARBA00022960"/>
    </source>
</evidence>
<evidence type="ECO:0000259" key="17">
    <source>
        <dbReference type="Pfam" id="PF00905"/>
    </source>
</evidence>
<dbReference type="GO" id="GO:0030288">
    <property type="term" value="C:outer membrane-bounded periplasmic space"/>
    <property type="evidence" value="ECO:0007669"/>
    <property type="project" value="TreeGrafter"/>
</dbReference>
<feature type="domain" description="Penicillin-binding protein transpeptidase" evidence="17">
    <location>
        <begin position="388"/>
        <end position="651"/>
    </location>
</feature>
<proteinExistence type="inferred from homology"/>
<keyword evidence="7" id="KW-0808">Transferase</keyword>
<evidence type="ECO:0000256" key="7">
    <source>
        <dbReference type="ARBA" id="ARBA00022679"/>
    </source>
</evidence>
<evidence type="ECO:0000256" key="16">
    <source>
        <dbReference type="SAM" id="Phobius"/>
    </source>
</evidence>
<reference evidence="20" key="1">
    <citation type="journal article" date="2011" name="J. Bacteriol.">
        <title>Genome sequences of eight morphologically diverse alphaproteobacteria.</title>
        <authorList>
            <consortium name="US DOE Joint Genome Institute"/>
            <person name="Brown P.J."/>
            <person name="Kysela D.T."/>
            <person name="Buechlein A."/>
            <person name="Hemmerich C."/>
            <person name="Brun Y.V."/>
        </authorList>
    </citation>
    <scope>NUCLEOTIDE SEQUENCE [LARGE SCALE GENOMIC DNA]</scope>
    <source>
        <strain evidence="20">ATCC 51888 / DSM 1869 / NCIB 11706 / TK 0415</strain>
    </source>
</reference>
<comment type="similarity">
    <text evidence="2">In the C-terminal section; belongs to the transpeptidase family.</text>
</comment>
<evidence type="ECO:0000256" key="2">
    <source>
        <dbReference type="ARBA" id="ARBA00007090"/>
    </source>
</evidence>
<dbReference type="Pfam" id="PF00912">
    <property type="entry name" value="Transgly"/>
    <property type="match status" value="1"/>
</dbReference>
<evidence type="ECO:0000313" key="20">
    <source>
        <dbReference type="Proteomes" id="UP000002033"/>
    </source>
</evidence>
<keyword evidence="16" id="KW-0812">Transmembrane</keyword>
<dbReference type="SUPFAM" id="SSF53955">
    <property type="entry name" value="Lysozyme-like"/>
    <property type="match status" value="1"/>
</dbReference>
<feature type="transmembrane region" description="Helical" evidence="16">
    <location>
        <begin position="76"/>
        <end position="101"/>
    </location>
</feature>
<comment type="catalytic activity">
    <reaction evidence="13">
        <text>Preferential cleavage: (Ac)2-L-Lys-D-Ala-|-D-Ala. Also transpeptidation of peptidyl-alanyl moieties that are N-acyl substituents of D-alanine.</text>
        <dbReference type="EC" id="3.4.16.4"/>
    </reaction>
</comment>
<dbReference type="GO" id="GO:0008360">
    <property type="term" value="P:regulation of cell shape"/>
    <property type="evidence" value="ECO:0007669"/>
    <property type="project" value="UniProtKB-KW"/>
</dbReference>
<dbReference type="PANTHER" id="PTHR32282:SF33">
    <property type="entry name" value="PEPTIDOGLYCAN GLYCOSYLTRANSFERASE"/>
    <property type="match status" value="1"/>
</dbReference>
<name>D8JPE6_HYPDA</name>
<dbReference type="InterPro" id="IPR012338">
    <property type="entry name" value="Beta-lactam/transpept-like"/>
</dbReference>
<keyword evidence="12" id="KW-0961">Cell wall biogenesis/degradation</keyword>
<dbReference type="Pfam" id="PF00905">
    <property type="entry name" value="Transpeptidase"/>
    <property type="match status" value="1"/>
</dbReference>
<dbReference type="SUPFAM" id="SSF56601">
    <property type="entry name" value="beta-lactamase/transpeptidase-like"/>
    <property type="match status" value="1"/>
</dbReference>
<evidence type="ECO:0000256" key="4">
    <source>
        <dbReference type="ARBA" id="ARBA00022645"/>
    </source>
</evidence>
<dbReference type="InterPro" id="IPR036950">
    <property type="entry name" value="PBP_transglycosylase"/>
</dbReference>
<sequence>MLRVLIATIRFCAWVVGKALGLGKTPAPPTLPAPFQSVAQQAFDFGDEPVPAQPSPPQQRTASGSLLGRFKLKYRLALSVGVAATGGIILTFAAMMVYYTVVFPDPLALRNNDRAPLIRILARDGTTIAERGAAHEYVRLADLPKLIPAAVVATEDRRFFDHYGVDPFGMFRAMFANLRAGRFAQGGSTLTQQLAKNLFLTQERTLTRKIAELGLALWLEVRLTKEEILELYLNQCYFGAGAYGVGSASERYFGKPARSLNLAEAAVIAGLLKAPSKYSPATNPDAARERGRVVVSLMRDAGFISPEQEKLVLAQPVVFADPKTTAVAPDTGYVVDYILDQMPPISQTASGEVIVQTTLDRDLQRSAQKIVKDTLARKGAAFGASQAALVVLDKEGGIRALVGGRDYAESQFDRAVKAKRQPGSAFKPFVYLAALDRGMTPDSVMFDAPVTIGDWSPKNDNNKYAGEITLRQALAQSVNTVAVRLNQDVGEGRTIAVARRLGIRSDLHEGPSLALGTSEVSLLEMSGAYAVFSNGGEAVEPHIISQVRIGNGSPVYVSPPPRTDRVASLDEIGALNDMLNAVVVSGTGRRAALPDRPAAGKTGTTQDFRDAWFIGYTSQLTAGVWVGNDNGKPMIRTTGGSLPAEIWNQIMRVAHQGLPSAPLPGTVVSRPEPEDAILPVDEAAHVSKAPSAPRVVQYHEALPSAARDAAHQRTTPPRVAEKAADIQPPSQSHPTSNIDDDFIARALADELEQQRDAMPEQEPVEARPGVAAFAIGAR</sequence>
<evidence type="ECO:0000256" key="8">
    <source>
        <dbReference type="ARBA" id="ARBA00022801"/>
    </source>
</evidence>
<dbReference type="Gene3D" id="3.40.710.10">
    <property type="entry name" value="DD-peptidase/beta-lactamase superfamily"/>
    <property type="match status" value="1"/>
</dbReference>
<dbReference type="CAZy" id="GT51">
    <property type="family name" value="Glycosyltransferase Family 51"/>
</dbReference>
<comment type="similarity">
    <text evidence="3">In the N-terminal section; belongs to the glycosyltransferase 51 family.</text>
</comment>
<keyword evidence="9" id="KW-0133">Cell shape</keyword>
<dbReference type="Gene3D" id="1.10.3810.10">
    <property type="entry name" value="Biosynthetic peptidoglycan transglycosylase-like"/>
    <property type="match status" value="1"/>
</dbReference>
<dbReference type="NCBIfam" id="TIGR02074">
    <property type="entry name" value="PBP_1a_fam"/>
    <property type="match status" value="1"/>
</dbReference>
<feature type="region of interest" description="Disordered" evidence="15">
    <location>
        <begin position="704"/>
        <end position="778"/>
    </location>
</feature>
<dbReference type="UniPathway" id="UPA00219"/>
<organism evidence="19 20">
    <name type="scientific">Hyphomicrobium denitrificans (strain ATCC 51888 / DSM 1869 / NCIMB 11706 / TK 0415)</name>
    <dbReference type="NCBI Taxonomy" id="582899"/>
    <lineage>
        <taxon>Bacteria</taxon>
        <taxon>Pseudomonadati</taxon>
        <taxon>Pseudomonadota</taxon>
        <taxon>Alphaproteobacteria</taxon>
        <taxon>Hyphomicrobiales</taxon>
        <taxon>Hyphomicrobiaceae</taxon>
        <taxon>Hyphomicrobium</taxon>
    </lineage>
</organism>
<keyword evidence="8" id="KW-0378">Hydrolase</keyword>
<dbReference type="Proteomes" id="UP000002033">
    <property type="component" value="Chromosome"/>
</dbReference>